<evidence type="ECO:0000313" key="12">
    <source>
        <dbReference type="EMBL" id="KRM38063.1"/>
    </source>
</evidence>
<dbReference type="EMBL" id="AZGI01000054">
    <property type="protein sequence ID" value="KRM38063.1"/>
    <property type="molecule type" value="Genomic_DNA"/>
</dbReference>
<dbReference type="Pfam" id="PF00288">
    <property type="entry name" value="GHMP_kinases_N"/>
    <property type="match status" value="1"/>
</dbReference>
<dbReference type="InterPro" id="IPR006205">
    <property type="entry name" value="Mev_gal_kin"/>
</dbReference>
<dbReference type="PRINTS" id="PR00959">
    <property type="entry name" value="MEVGALKINASE"/>
</dbReference>
<keyword evidence="6" id="KW-0067">ATP-binding</keyword>
<sequence length="306" mass="33881">MEKLMKSSYLTHGKVILIGEHSVVYGYDALCMPIKSLHIKTTVEPNDEDWMDTERYHGPLFDAPNEYDGLKYVVKTMLEKANSNEKLKITYTGEIPMERGFGSSATVALGTTKAMNDYFKLNMSHDEIMAVTNHAEMINHGKASGLDAATVNSDYLVFFNTQDGPKRLETKLGATLLIMDTGQLGNTREAVTKVRSQLDKSVDANKRIERLGELADKTKAAWMIQDKEAVGTCFNEAQEILASFGLSTHKIDQLKQIAHENGALGFKFSGGGLGGIVIALCDNDEMAKEIAEKSKDLISDFWIEKI</sequence>
<proteinExistence type="predicted"/>
<comment type="pathway">
    <text evidence="9">Isoprenoid biosynthesis; isopentenyl diphosphate biosynthesis via mevalonate pathway; isopentenyl diphosphate from (R)-mevalonate: step 1/3.</text>
</comment>
<evidence type="ECO:0000256" key="6">
    <source>
        <dbReference type="ARBA" id="ARBA00022840"/>
    </source>
</evidence>
<dbReference type="NCBIfam" id="TIGR00549">
    <property type="entry name" value="mevalon_kin"/>
    <property type="match status" value="1"/>
</dbReference>
<keyword evidence="3" id="KW-0808">Transferase</keyword>
<gene>
    <name evidence="12" type="ORF">FC39_GL001456</name>
</gene>
<dbReference type="Gene3D" id="3.30.230.10">
    <property type="match status" value="1"/>
</dbReference>
<dbReference type="AlphaFoldDB" id="A0A0R1Y719"/>
<keyword evidence="5 12" id="KW-0418">Kinase</keyword>
<evidence type="ECO:0000256" key="1">
    <source>
        <dbReference type="ARBA" id="ARBA00022490"/>
    </source>
</evidence>
<dbReference type="PANTHER" id="PTHR43290">
    <property type="entry name" value="MEVALONATE KINASE"/>
    <property type="match status" value="1"/>
</dbReference>
<dbReference type="PATRIC" id="fig|1423754.3.peg.1499"/>
<reference evidence="12 13" key="1">
    <citation type="journal article" date="2015" name="Genome Announc.">
        <title>Expanding the biotechnology potential of lactobacilli through comparative genomics of 213 strains and associated genera.</title>
        <authorList>
            <person name="Sun Z."/>
            <person name="Harris H.M."/>
            <person name="McCann A."/>
            <person name="Guo C."/>
            <person name="Argimon S."/>
            <person name="Zhang W."/>
            <person name="Yang X."/>
            <person name="Jeffery I.B."/>
            <person name="Cooney J.C."/>
            <person name="Kagawa T.F."/>
            <person name="Liu W."/>
            <person name="Song Y."/>
            <person name="Salvetti E."/>
            <person name="Wrobel A."/>
            <person name="Rasinkangas P."/>
            <person name="Parkhill J."/>
            <person name="Rea M.C."/>
            <person name="O'Sullivan O."/>
            <person name="Ritari J."/>
            <person name="Douillard F.P."/>
            <person name="Paul Ross R."/>
            <person name="Yang R."/>
            <person name="Briner A.E."/>
            <person name="Felis G.E."/>
            <person name="de Vos W.M."/>
            <person name="Barrangou R."/>
            <person name="Klaenhammer T.R."/>
            <person name="Caufield P.W."/>
            <person name="Cui Y."/>
            <person name="Zhang H."/>
            <person name="O'Toole P.W."/>
        </authorList>
    </citation>
    <scope>NUCLEOTIDE SEQUENCE [LARGE SCALE GENOMIC DNA]</scope>
    <source>
        <strain evidence="12 13">DSM 5661</strain>
    </source>
</reference>
<dbReference type="Pfam" id="PF08544">
    <property type="entry name" value="GHMP_kinases_C"/>
    <property type="match status" value="1"/>
</dbReference>
<protein>
    <submittedName>
        <fullName evidence="12">Mevalonate kinase</fullName>
    </submittedName>
</protein>
<dbReference type="STRING" id="1423754.FC39_GL001456"/>
<evidence type="ECO:0000259" key="10">
    <source>
        <dbReference type="Pfam" id="PF00288"/>
    </source>
</evidence>
<accession>A0A0R1Y719</accession>
<dbReference type="UniPathway" id="UPA00057">
    <property type="reaction ID" value="UER00098"/>
</dbReference>
<keyword evidence="4" id="KW-0547">Nucleotide-binding</keyword>
<dbReference type="InterPro" id="IPR013750">
    <property type="entry name" value="GHMP_kinase_C_dom"/>
</dbReference>
<dbReference type="Gene3D" id="3.30.70.890">
    <property type="entry name" value="GHMP kinase, C-terminal domain"/>
    <property type="match status" value="1"/>
</dbReference>
<dbReference type="PANTHER" id="PTHR43290:SF2">
    <property type="entry name" value="MEVALONATE KINASE"/>
    <property type="match status" value="1"/>
</dbReference>
<dbReference type="eggNOG" id="COG1577">
    <property type="taxonomic scope" value="Bacteria"/>
</dbReference>
<evidence type="ECO:0000256" key="4">
    <source>
        <dbReference type="ARBA" id="ARBA00022741"/>
    </source>
</evidence>
<dbReference type="Proteomes" id="UP000051223">
    <property type="component" value="Unassembled WGS sequence"/>
</dbReference>
<keyword evidence="7" id="KW-0460">Magnesium</keyword>
<organism evidence="12 13">
    <name type="scientific">Lactobacillus hamsteri DSM 5661 = JCM 6256</name>
    <dbReference type="NCBI Taxonomy" id="1423754"/>
    <lineage>
        <taxon>Bacteria</taxon>
        <taxon>Bacillati</taxon>
        <taxon>Bacillota</taxon>
        <taxon>Bacilli</taxon>
        <taxon>Lactobacillales</taxon>
        <taxon>Lactobacillaceae</taxon>
        <taxon>Lactobacillus</taxon>
    </lineage>
</organism>
<evidence type="ECO:0000256" key="2">
    <source>
        <dbReference type="ARBA" id="ARBA00022516"/>
    </source>
</evidence>
<dbReference type="GO" id="GO:0004496">
    <property type="term" value="F:mevalonate kinase activity"/>
    <property type="evidence" value="ECO:0007669"/>
    <property type="project" value="InterPro"/>
</dbReference>
<evidence type="ECO:0000259" key="11">
    <source>
        <dbReference type="Pfam" id="PF08544"/>
    </source>
</evidence>
<keyword evidence="8" id="KW-0443">Lipid metabolism</keyword>
<comment type="caution">
    <text evidence="12">The sequence shown here is derived from an EMBL/GenBank/DDBJ whole genome shotgun (WGS) entry which is preliminary data.</text>
</comment>
<dbReference type="InterPro" id="IPR020568">
    <property type="entry name" value="Ribosomal_Su5_D2-typ_SF"/>
</dbReference>
<dbReference type="SUPFAM" id="SSF55060">
    <property type="entry name" value="GHMP Kinase, C-terminal domain"/>
    <property type="match status" value="1"/>
</dbReference>
<evidence type="ECO:0000256" key="9">
    <source>
        <dbReference type="ARBA" id="ARBA00029438"/>
    </source>
</evidence>
<dbReference type="GO" id="GO:0019287">
    <property type="term" value="P:isopentenyl diphosphate biosynthetic process, mevalonate pathway"/>
    <property type="evidence" value="ECO:0007669"/>
    <property type="project" value="UniProtKB-UniPathway"/>
</dbReference>
<name>A0A0R1Y719_9LACO</name>
<dbReference type="InterPro" id="IPR036554">
    <property type="entry name" value="GHMP_kinase_C_sf"/>
</dbReference>
<keyword evidence="2" id="KW-0444">Lipid biosynthesis</keyword>
<keyword evidence="13" id="KW-1185">Reference proteome</keyword>
<dbReference type="SUPFAM" id="SSF54211">
    <property type="entry name" value="Ribosomal protein S5 domain 2-like"/>
    <property type="match status" value="1"/>
</dbReference>
<dbReference type="GO" id="GO:0005829">
    <property type="term" value="C:cytosol"/>
    <property type="evidence" value="ECO:0007669"/>
    <property type="project" value="TreeGrafter"/>
</dbReference>
<feature type="domain" description="GHMP kinase N-terminal" evidence="10">
    <location>
        <begin position="72"/>
        <end position="149"/>
    </location>
</feature>
<dbReference type="InterPro" id="IPR014721">
    <property type="entry name" value="Ribsml_uS5_D2-typ_fold_subgr"/>
</dbReference>
<dbReference type="GO" id="GO:0005524">
    <property type="term" value="F:ATP binding"/>
    <property type="evidence" value="ECO:0007669"/>
    <property type="project" value="UniProtKB-KW"/>
</dbReference>
<keyword evidence="1" id="KW-0963">Cytoplasm</keyword>
<evidence type="ECO:0000256" key="7">
    <source>
        <dbReference type="ARBA" id="ARBA00022842"/>
    </source>
</evidence>
<evidence type="ECO:0000256" key="5">
    <source>
        <dbReference type="ARBA" id="ARBA00022777"/>
    </source>
</evidence>
<evidence type="ECO:0000313" key="13">
    <source>
        <dbReference type="Proteomes" id="UP000051223"/>
    </source>
</evidence>
<dbReference type="InterPro" id="IPR006204">
    <property type="entry name" value="GHMP_kinase_N_dom"/>
</dbReference>
<evidence type="ECO:0000256" key="8">
    <source>
        <dbReference type="ARBA" id="ARBA00023098"/>
    </source>
</evidence>
<feature type="domain" description="GHMP kinase C-terminal" evidence="11">
    <location>
        <begin position="225"/>
        <end position="293"/>
    </location>
</feature>
<evidence type="ECO:0000256" key="3">
    <source>
        <dbReference type="ARBA" id="ARBA00022679"/>
    </source>
</evidence>